<dbReference type="Pfam" id="PF12674">
    <property type="entry name" value="Zn_ribbon_2"/>
    <property type="match status" value="1"/>
</dbReference>
<gene>
    <name evidence="2" type="ORF">A2Z86_10075</name>
</gene>
<organism evidence="2 3">
    <name type="scientific">Candidatus Glassbacteria bacterium GWA2_58_10</name>
    <dbReference type="NCBI Taxonomy" id="1817865"/>
    <lineage>
        <taxon>Bacteria</taxon>
        <taxon>Candidatus Glassiibacteriota</taxon>
    </lineage>
</organism>
<dbReference type="InterPro" id="IPR025868">
    <property type="entry name" value="Zn_ribbon_dom_put"/>
</dbReference>
<dbReference type="Proteomes" id="UP000176992">
    <property type="component" value="Unassembled WGS sequence"/>
</dbReference>
<accession>A0A1F5YD37</accession>
<reference evidence="2 3" key="1">
    <citation type="journal article" date="2016" name="Nat. Commun.">
        <title>Thousands of microbial genomes shed light on interconnected biogeochemical processes in an aquifer system.</title>
        <authorList>
            <person name="Anantharaman K."/>
            <person name="Brown C.T."/>
            <person name="Hug L.A."/>
            <person name="Sharon I."/>
            <person name="Castelle C.J."/>
            <person name="Probst A.J."/>
            <person name="Thomas B.C."/>
            <person name="Singh A."/>
            <person name="Wilkins M.J."/>
            <person name="Karaoz U."/>
            <person name="Brodie E.L."/>
            <person name="Williams K.H."/>
            <person name="Hubbard S.S."/>
            <person name="Banfield J.F."/>
        </authorList>
    </citation>
    <scope>NUCLEOTIDE SEQUENCE [LARGE SCALE GENOMIC DNA]</scope>
</reference>
<evidence type="ECO:0000313" key="3">
    <source>
        <dbReference type="Proteomes" id="UP000176992"/>
    </source>
</evidence>
<sequence length="71" mass="7963">MKFTRPEQHALGDIYNEYCRDCAHGDGTLKSYAEVHSLIADDFQQGQGIERTAAEKMAAEIMAKLPAWMDS</sequence>
<proteinExistence type="predicted"/>
<dbReference type="EMBL" id="MFIV01000189">
    <property type="protein sequence ID" value="OGF97982.1"/>
    <property type="molecule type" value="Genomic_DNA"/>
</dbReference>
<evidence type="ECO:0000313" key="2">
    <source>
        <dbReference type="EMBL" id="OGF97982.1"/>
    </source>
</evidence>
<feature type="domain" description="Putative zinc ribbon" evidence="1">
    <location>
        <begin position="10"/>
        <end position="68"/>
    </location>
</feature>
<protein>
    <recommendedName>
        <fullName evidence="1">Putative zinc ribbon domain-containing protein</fullName>
    </recommendedName>
</protein>
<name>A0A1F5YD37_9BACT</name>
<dbReference type="AlphaFoldDB" id="A0A1F5YD37"/>
<comment type="caution">
    <text evidence="2">The sequence shown here is derived from an EMBL/GenBank/DDBJ whole genome shotgun (WGS) entry which is preliminary data.</text>
</comment>
<evidence type="ECO:0000259" key="1">
    <source>
        <dbReference type="Pfam" id="PF12674"/>
    </source>
</evidence>